<reference evidence="1 2" key="1">
    <citation type="submission" date="2023-09" db="EMBL/GenBank/DDBJ databases">
        <title>Nesidiocoris tenuis whole genome shotgun sequence.</title>
        <authorList>
            <person name="Shibata T."/>
            <person name="Shimoda M."/>
            <person name="Kobayashi T."/>
            <person name="Uehara T."/>
        </authorList>
    </citation>
    <scope>NUCLEOTIDE SEQUENCE [LARGE SCALE GENOMIC DNA]</scope>
    <source>
        <strain evidence="1 2">Japan</strain>
    </source>
</reference>
<name>A0ABN7B3E5_9HEMI</name>
<gene>
    <name evidence="1" type="ORF">NTJ_10081</name>
</gene>
<keyword evidence="2" id="KW-1185">Reference proteome</keyword>
<evidence type="ECO:0008006" key="3">
    <source>
        <dbReference type="Google" id="ProtNLM"/>
    </source>
</evidence>
<evidence type="ECO:0000313" key="1">
    <source>
        <dbReference type="EMBL" id="BES97267.1"/>
    </source>
</evidence>
<accession>A0ABN7B3E5</accession>
<protein>
    <recommendedName>
        <fullName evidence="3">Chitin-binding type-2 domain-containing protein</fullName>
    </recommendedName>
</protein>
<dbReference type="EMBL" id="AP028916">
    <property type="protein sequence ID" value="BES97267.1"/>
    <property type="molecule type" value="Genomic_DNA"/>
</dbReference>
<evidence type="ECO:0000313" key="2">
    <source>
        <dbReference type="Proteomes" id="UP001307889"/>
    </source>
</evidence>
<sequence length="164" mass="18387">MPRALLRGEQCPSRAPPQHGLVRYLPTAYLDGSAGKPFMINDEGKVKWTPKYPKQCQNPHPNMTCYCVPQVFNPELCECPEADAVAGKAKNSTVGQGDKDYCTSGKDVYHCPMDPNHSHWSPHIGSCQAPKPCKAQCFDHSDQRDWVNVVPNYKMYLQAEDTTF</sequence>
<proteinExistence type="predicted"/>
<organism evidence="1 2">
    <name type="scientific">Nesidiocoris tenuis</name>
    <dbReference type="NCBI Taxonomy" id="355587"/>
    <lineage>
        <taxon>Eukaryota</taxon>
        <taxon>Metazoa</taxon>
        <taxon>Ecdysozoa</taxon>
        <taxon>Arthropoda</taxon>
        <taxon>Hexapoda</taxon>
        <taxon>Insecta</taxon>
        <taxon>Pterygota</taxon>
        <taxon>Neoptera</taxon>
        <taxon>Paraneoptera</taxon>
        <taxon>Hemiptera</taxon>
        <taxon>Heteroptera</taxon>
        <taxon>Panheteroptera</taxon>
        <taxon>Cimicomorpha</taxon>
        <taxon>Miridae</taxon>
        <taxon>Dicyphina</taxon>
        <taxon>Nesidiocoris</taxon>
    </lineage>
</organism>
<dbReference type="Proteomes" id="UP001307889">
    <property type="component" value="Chromosome 8"/>
</dbReference>